<evidence type="ECO:0000313" key="2">
    <source>
        <dbReference type="EMBL" id="GFO46471.1"/>
    </source>
</evidence>
<accession>A0AAV4DRH4</accession>
<dbReference type="AlphaFoldDB" id="A0AAV4DRH4"/>
<gene>
    <name evidence="2" type="ORF">PoB_007297600</name>
</gene>
<evidence type="ECO:0000256" key="1">
    <source>
        <dbReference type="SAM" id="MobiDB-lite"/>
    </source>
</evidence>
<reference evidence="2 3" key="1">
    <citation type="journal article" date="2021" name="Elife">
        <title>Chloroplast acquisition without the gene transfer in kleptoplastic sea slugs, Plakobranchus ocellatus.</title>
        <authorList>
            <person name="Maeda T."/>
            <person name="Takahashi S."/>
            <person name="Yoshida T."/>
            <person name="Shimamura S."/>
            <person name="Takaki Y."/>
            <person name="Nagai Y."/>
            <person name="Toyoda A."/>
            <person name="Suzuki Y."/>
            <person name="Arimoto A."/>
            <person name="Ishii H."/>
            <person name="Satoh N."/>
            <person name="Nishiyama T."/>
            <person name="Hasebe M."/>
            <person name="Maruyama T."/>
            <person name="Minagawa J."/>
            <person name="Obokata J."/>
            <person name="Shigenobu S."/>
        </authorList>
    </citation>
    <scope>NUCLEOTIDE SEQUENCE [LARGE SCALE GENOMIC DNA]</scope>
</reference>
<organism evidence="2 3">
    <name type="scientific">Plakobranchus ocellatus</name>
    <dbReference type="NCBI Taxonomy" id="259542"/>
    <lineage>
        <taxon>Eukaryota</taxon>
        <taxon>Metazoa</taxon>
        <taxon>Spiralia</taxon>
        <taxon>Lophotrochozoa</taxon>
        <taxon>Mollusca</taxon>
        <taxon>Gastropoda</taxon>
        <taxon>Heterobranchia</taxon>
        <taxon>Euthyneura</taxon>
        <taxon>Panpulmonata</taxon>
        <taxon>Sacoglossa</taxon>
        <taxon>Placobranchoidea</taxon>
        <taxon>Plakobranchidae</taxon>
        <taxon>Plakobranchus</taxon>
    </lineage>
</organism>
<sequence length="140" mass="16674">MIYKRWKSEKEEEEDEEEEEGEEEEEEEEEEKKKKKKREEKQEEEERRKRRKRQRKKKILYSRRSGHRHFQKQVPVSRLEPTQGPCLADIRAGSLPAVPVTPLGNHVYVPVIRWVGLEIEPFTFHMSAKPSIDCAAAHPI</sequence>
<evidence type="ECO:0000313" key="3">
    <source>
        <dbReference type="Proteomes" id="UP000735302"/>
    </source>
</evidence>
<name>A0AAV4DRH4_9GAST</name>
<feature type="region of interest" description="Disordered" evidence="1">
    <location>
        <begin position="1"/>
        <end position="78"/>
    </location>
</feature>
<comment type="caution">
    <text evidence="2">The sequence shown here is derived from an EMBL/GenBank/DDBJ whole genome shotgun (WGS) entry which is preliminary data.</text>
</comment>
<protein>
    <submittedName>
        <fullName evidence="2">Uncharacterized protein</fullName>
    </submittedName>
</protein>
<proteinExistence type="predicted"/>
<keyword evidence="3" id="KW-1185">Reference proteome</keyword>
<dbReference type="EMBL" id="BLXT01008186">
    <property type="protein sequence ID" value="GFO46471.1"/>
    <property type="molecule type" value="Genomic_DNA"/>
</dbReference>
<feature type="compositionally biased region" description="Basic and acidic residues" evidence="1">
    <location>
        <begin position="1"/>
        <end position="10"/>
    </location>
</feature>
<feature type="compositionally biased region" description="Acidic residues" evidence="1">
    <location>
        <begin position="11"/>
        <end position="30"/>
    </location>
</feature>
<feature type="compositionally biased region" description="Basic residues" evidence="1">
    <location>
        <begin position="48"/>
        <end position="71"/>
    </location>
</feature>
<dbReference type="Proteomes" id="UP000735302">
    <property type="component" value="Unassembled WGS sequence"/>
</dbReference>